<keyword evidence="3 8" id="KW-0202">Cytokine</keyword>
<dbReference type="Proteomes" id="UP000694416">
    <property type="component" value="Unplaced"/>
</dbReference>
<evidence type="ECO:0000256" key="5">
    <source>
        <dbReference type="ARBA" id="ARBA00022729"/>
    </source>
</evidence>
<proteinExistence type="inferred from homology"/>
<comment type="similarity">
    <text evidence="2 8">Belongs to the intercrine beta (chemokine CC) family.</text>
</comment>
<feature type="region of interest" description="Disordered" evidence="9">
    <location>
        <begin position="79"/>
        <end position="107"/>
    </location>
</feature>
<evidence type="ECO:0000256" key="2">
    <source>
        <dbReference type="ARBA" id="ARBA00010868"/>
    </source>
</evidence>
<evidence type="ECO:0000259" key="10">
    <source>
        <dbReference type="Pfam" id="PF00048"/>
    </source>
</evidence>
<feature type="compositionally biased region" description="Basic and acidic residues" evidence="9">
    <location>
        <begin position="211"/>
        <end position="222"/>
    </location>
</feature>
<keyword evidence="4 8" id="KW-0964">Secreted</keyword>
<evidence type="ECO:0000256" key="7">
    <source>
        <dbReference type="ARBA" id="ARBA00023198"/>
    </source>
</evidence>
<evidence type="ECO:0000256" key="4">
    <source>
        <dbReference type="ARBA" id="ARBA00022525"/>
    </source>
</evidence>
<reference evidence="11" key="1">
    <citation type="submission" date="2025-08" db="UniProtKB">
        <authorList>
            <consortium name="Ensembl"/>
        </authorList>
    </citation>
    <scope>IDENTIFICATION</scope>
</reference>
<keyword evidence="7" id="KW-0395">Inflammatory response</keyword>
<protein>
    <recommendedName>
        <fullName evidence="8">C-C motif chemokine</fullName>
    </recommendedName>
</protein>
<keyword evidence="6" id="KW-1015">Disulfide bond</keyword>
<sequence length="222" mass="24612">GLRECVHNTSRFLLQLCEGQPAVGQAWSGAPQPVPLGPGVSLRETWASRRPAVKQCLGLHPALRIVLVILRQLLHAGSSPRAGRNRPRLKETCSPGQGRQPGCARAEAGRAAGRRPAILPIASSCCTEVSHHISRRLLERVNMCRIQRADGDCDLAAVILHVKRRRICVSPHNHTVKQWMKVQAAKKNGKGNVCHRKKHHSKRNSNRAHQGKHEMYGHKTPY</sequence>
<dbReference type="PROSITE" id="PS00472">
    <property type="entry name" value="SMALL_CYTOKINES_CC"/>
    <property type="match status" value="1"/>
</dbReference>
<dbReference type="GO" id="GO:0008009">
    <property type="term" value="F:chemokine activity"/>
    <property type="evidence" value="ECO:0007669"/>
    <property type="project" value="InterPro"/>
</dbReference>
<dbReference type="GO" id="GO:0006955">
    <property type="term" value="P:immune response"/>
    <property type="evidence" value="ECO:0007669"/>
    <property type="project" value="InterPro"/>
</dbReference>
<evidence type="ECO:0000256" key="3">
    <source>
        <dbReference type="ARBA" id="ARBA00022514"/>
    </source>
</evidence>
<dbReference type="Gene3D" id="2.40.50.40">
    <property type="match status" value="1"/>
</dbReference>
<feature type="domain" description="Chemokine interleukin-8-like" evidence="10">
    <location>
        <begin position="123"/>
        <end position="181"/>
    </location>
</feature>
<dbReference type="Pfam" id="PF00048">
    <property type="entry name" value="IL8"/>
    <property type="match status" value="1"/>
</dbReference>
<keyword evidence="12" id="KW-1185">Reference proteome</keyword>
<dbReference type="GO" id="GO:0006954">
    <property type="term" value="P:inflammatory response"/>
    <property type="evidence" value="ECO:0007669"/>
    <property type="project" value="UniProtKB-KW"/>
</dbReference>
<dbReference type="GO" id="GO:0005615">
    <property type="term" value="C:extracellular space"/>
    <property type="evidence" value="ECO:0007669"/>
    <property type="project" value="UniProtKB-KW"/>
</dbReference>
<evidence type="ECO:0000313" key="11">
    <source>
        <dbReference type="Ensembl" id="ENSPTEP00000018846.1"/>
    </source>
</evidence>
<evidence type="ECO:0000256" key="9">
    <source>
        <dbReference type="SAM" id="MobiDB-lite"/>
    </source>
</evidence>
<dbReference type="SUPFAM" id="SSF54117">
    <property type="entry name" value="Interleukin 8-like chemokines"/>
    <property type="match status" value="1"/>
</dbReference>
<comment type="subcellular location">
    <subcellularLocation>
        <location evidence="1 8">Secreted</location>
    </subcellularLocation>
</comment>
<evidence type="ECO:0000256" key="6">
    <source>
        <dbReference type="ARBA" id="ARBA00023157"/>
    </source>
</evidence>
<keyword evidence="5" id="KW-0732">Signal</keyword>
<dbReference type="InterPro" id="IPR036048">
    <property type="entry name" value="Interleukin_8-like_sf"/>
</dbReference>
<dbReference type="Ensembl" id="ENSPTET00000027592.1">
    <property type="protein sequence ID" value="ENSPTEP00000018846.1"/>
    <property type="gene ID" value="ENSPTEG00000020251.1"/>
</dbReference>
<feature type="compositionally biased region" description="Basic residues" evidence="9">
    <location>
        <begin position="187"/>
        <end position="210"/>
    </location>
</feature>
<accession>A0A8C9LPH3</accession>
<evidence type="ECO:0000256" key="1">
    <source>
        <dbReference type="ARBA" id="ARBA00004613"/>
    </source>
</evidence>
<evidence type="ECO:0000256" key="8">
    <source>
        <dbReference type="RuleBase" id="RU361150"/>
    </source>
</evidence>
<keyword evidence="8" id="KW-0145">Chemotaxis</keyword>
<dbReference type="InterPro" id="IPR000827">
    <property type="entry name" value="Chemokine_CC_CS"/>
</dbReference>
<reference evidence="11" key="2">
    <citation type="submission" date="2025-09" db="UniProtKB">
        <authorList>
            <consortium name="Ensembl"/>
        </authorList>
    </citation>
    <scope>IDENTIFICATION</scope>
</reference>
<name>A0A8C9LPH3_9PRIM</name>
<organism evidence="11 12">
    <name type="scientific">Piliocolobus tephrosceles</name>
    <name type="common">Ugandan red Colobus</name>
    <dbReference type="NCBI Taxonomy" id="591936"/>
    <lineage>
        <taxon>Eukaryota</taxon>
        <taxon>Metazoa</taxon>
        <taxon>Chordata</taxon>
        <taxon>Craniata</taxon>
        <taxon>Vertebrata</taxon>
        <taxon>Euteleostomi</taxon>
        <taxon>Mammalia</taxon>
        <taxon>Eutheria</taxon>
        <taxon>Euarchontoglires</taxon>
        <taxon>Primates</taxon>
        <taxon>Haplorrhini</taxon>
        <taxon>Catarrhini</taxon>
        <taxon>Cercopithecidae</taxon>
        <taxon>Colobinae</taxon>
        <taxon>Piliocolobus</taxon>
    </lineage>
</organism>
<dbReference type="AlphaFoldDB" id="A0A8C9LPH3"/>
<dbReference type="InterPro" id="IPR001811">
    <property type="entry name" value="Chemokine_IL8-like_dom"/>
</dbReference>
<feature type="region of interest" description="Disordered" evidence="9">
    <location>
        <begin position="186"/>
        <end position="222"/>
    </location>
</feature>
<dbReference type="FunFam" id="2.40.50.40:FF:000019">
    <property type="entry name" value="C-C motif chemokine 27"/>
    <property type="match status" value="1"/>
</dbReference>
<evidence type="ECO:0000313" key="12">
    <source>
        <dbReference type="Proteomes" id="UP000694416"/>
    </source>
</evidence>